<dbReference type="InterPro" id="IPR012909">
    <property type="entry name" value="PHA_DNA-bd_N"/>
</dbReference>
<evidence type="ECO:0000259" key="2">
    <source>
        <dbReference type="Pfam" id="PF05233"/>
    </source>
</evidence>
<dbReference type="Proteomes" id="UP000319897">
    <property type="component" value="Unassembled WGS sequence"/>
</dbReference>
<evidence type="ECO:0000259" key="3">
    <source>
        <dbReference type="Pfam" id="PF07879"/>
    </source>
</evidence>
<dbReference type="RefSeq" id="WP_140926805.1">
    <property type="nucleotide sequence ID" value="NZ_VFSU01000011.1"/>
</dbReference>
<evidence type="ECO:0000256" key="1">
    <source>
        <dbReference type="SAM" id="MobiDB-lite"/>
    </source>
</evidence>
<reference evidence="4 5" key="1">
    <citation type="submission" date="2019-06" db="EMBL/GenBank/DDBJ databases">
        <authorList>
            <person name="Lee I."/>
            <person name="Jang G.I."/>
            <person name="Hwang C.Y."/>
        </authorList>
    </citation>
    <scope>NUCLEOTIDE SEQUENCE [LARGE SCALE GENOMIC DNA]</scope>
    <source>
        <strain evidence="4 5">PAMC 28131</strain>
    </source>
</reference>
<feature type="region of interest" description="Disordered" evidence="1">
    <location>
        <begin position="155"/>
        <end position="174"/>
    </location>
</feature>
<dbReference type="Pfam" id="PF05233">
    <property type="entry name" value="PHB_acc"/>
    <property type="match status" value="1"/>
</dbReference>
<dbReference type="EMBL" id="VFSU01000011">
    <property type="protein sequence ID" value="TPE63747.1"/>
    <property type="molecule type" value="Genomic_DNA"/>
</dbReference>
<proteinExistence type="predicted"/>
<dbReference type="NCBIfam" id="TIGR01848">
    <property type="entry name" value="PHA_reg_PhaR"/>
    <property type="match status" value="1"/>
</dbReference>
<accession>A0A501XUH9</accession>
<dbReference type="InterPro" id="IPR007897">
    <property type="entry name" value="PHB_accumulat"/>
</dbReference>
<dbReference type="Pfam" id="PF07879">
    <property type="entry name" value="PHB_acc_N"/>
    <property type="match status" value="1"/>
</dbReference>
<comment type="caution">
    <text evidence="4">The sequence shown here is derived from an EMBL/GenBank/DDBJ whole genome shotgun (WGS) entry which is preliminary data.</text>
</comment>
<gene>
    <name evidence="4" type="primary">phaR</name>
    <name evidence="4" type="ORF">FJQ54_02525</name>
</gene>
<keyword evidence="5" id="KW-1185">Reference proteome</keyword>
<dbReference type="InterPro" id="IPR010134">
    <property type="entry name" value="PHA_reg_PhaR"/>
</dbReference>
<feature type="domain" description="PHA accumulation regulator DNA-binding N-terminal" evidence="3">
    <location>
        <begin position="13"/>
        <end position="73"/>
    </location>
</feature>
<name>A0A501XUH9_9SPHN</name>
<feature type="domain" description="PHB accumulation regulatory" evidence="2">
    <location>
        <begin position="77"/>
        <end position="116"/>
    </location>
</feature>
<sequence length="196" mass="21507">MAQSPEGDTAPVIIKKYANRRLYDTESSSYITLEHLSAMTRQGREFKVVDAKSGDDITHSVLTQIIVEEENRGTTLLPVSFLRQLIAMYGDQMQSMVPHYLEASMEAFRRNQEQVRSTMMGMMAGGSNPFEALARQNMAMMKAATDIWGAAGVPGVPGAPKAETPEAEPAESEADVKALKAELKALQAKIEKLVKD</sequence>
<dbReference type="GO" id="GO:0006355">
    <property type="term" value="P:regulation of DNA-templated transcription"/>
    <property type="evidence" value="ECO:0007669"/>
    <property type="project" value="InterPro"/>
</dbReference>
<dbReference type="AlphaFoldDB" id="A0A501XUH9"/>
<protein>
    <submittedName>
        <fullName evidence="4">Polyhydroxyalkanoate synthesis repressor PhaR</fullName>
    </submittedName>
</protein>
<organism evidence="4 5">
    <name type="scientific">Sandaracinobacter neustonicus</name>
    <dbReference type="NCBI Taxonomy" id="1715348"/>
    <lineage>
        <taxon>Bacteria</taxon>
        <taxon>Pseudomonadati</taxon>
        <taxon>Pseudomonadota</taxon>
        <taxon>Alphaproteobacteria</taxon>
        <taxon>Sphingomonadales</taxon>
        <taxon>Sphingosinicellaceae</taxon>
        <taxon>Sandaracinobacter</taxon>
    </lineage>
</organism>
<dbReference type="OrthoDB" id="9795345at2"/>
<evidence type="ECO:0000313" key="4">
    <source>
        <dbReference type="EMBL" id="TPE63747.1"/>
    </source>
</evidence>
<evidence type="ECO:0000313" key="5">
    <source>
        <dbReference type="Proteomes" id="UP000319897"/>
    </source>
</evidence>